<comment type="caution">
    <text evidence="9">The sequence shown here is derived from an EMBL/GenBank/DDBJ whole genome shotgun (WGS) entry which is preliminary data.</text>
</comment>
<accession>A0A844GJQ7</accession>
<dbReference type="PANTHER" id="PTHR14969">
    <property type="entry name" value="SPHINGOSINE-1-PHOSPHATE PHOSPHOHYDROLASE"/>
    <property type="match status" value="1"/>
</dbReference>
<dbReference type="SUPFAM" id="SSF48317">
    <property type="entry name" value="Acid phosphatase/Vanadium-dependent haloperoxidase"/>
    <property type="match status" value="1"/>
</dbReference>
<evidence type="ECO:0000256" key="1">
    <source>
        <dbReference type="ARBA" id="ARBA00004651"/>
    </source>
</evidence>
<proteinExistence type="predicted"/>
<feature type="transmembrane region" description="Helical" evidence="7">
    <location>
        <begin position="127"/>
        <end position="147"/>
    </location>
</feature>
<dbReference type="InterPro" id="IPR000326">
    <property type="entry name" value="PAP2/HPO"/>
</dbReference>
<dbReference type="Gene3D" id="1.20.144.10">
    <property type="entry name" value="Phosphatidic acid phosphatase type 2/haloperoxidase"/>
    <property type="match status" value="1"/>
</dbReference>
<evidence type="ECO:0000313" key="9">
    <source>
        <dbReference type="EMBL" id="MTD60507.1"/>
    </source>
</evidence>
<evidence type="ECO:0000313" key="10">
    <source>
        <dbReference type="Proteomes" id="UP000437824"/>
    </source>
</evidence>
<feature type="transmembrane region" description="Helical" evidence="7">
    <location>
        <begin position="27"/>
        <end position="50"/>
    </location>
</feature>
<feature type="domain" description="Phosphatidic acid phosphatase type 2/haloperoxidase" evidence="8">
    <location>
        <begin position="57"/>
        <end position="168"/>
    </location>
</feature>
<comment type="subcellular location">
    <subcellularLocation>
        <location evidence="1">Cell membrane</location>
        <topology evidence="1">Multi-pass membrane protein</topology>
    </subcellularLocation>
</comment>
<reference evidence="9 10" key="1">
    <citation type="submission" date="2019-11" db="EMBL/GenBank/DDBJ databases">
        <title>Draft genome sequence of Blautia luti DSM 14534T, isolated from human stool.</title>
        <authorList>
            <person name="Ortiz R."/>
            <person name="Melis-Arcos F."/>
            <person name="Covarrubias P."/>
            <person name="Cardenas J.P."/>
            <person name="Perez-Donoso J."/>
            <person name="Almonacid D."/>
        </authorList>
    </citation>
    <scope>NUCLEOTIDE SEQUENCE [LARGE SCALE GENOMIC DNA]</scope>
    <source>
        <strain evidence="9 10">DSM 14534</strain>
    </source>
</reference>
<dbReference type="Pfam" id="PF01569">
    <property type="entry name" value="PAP2"/>
    <property type="match status" value="1"/>
</dbReference>
<evidence type="ECO:0000256" key="3">
    <source>
        <dbReference type="ARBA" id="ARBA00022692"/>
    </source>
</evidence>
<keyword evidence="2" id="KW-1003">Cell membrane</keyword>
<feature type="transmembrane region" description="Helical" evidence="7">
    <location>
        <begin position="153"/>
        <end position="171"/>
    </location>
</feature>
<dbReference type="InterPro" id="IPR036938">
    <property type="entry name" value="PAP2/HPO_sf"/>
</dbReference>
<dbReference type="Proteomes" id="UP000437824">
    <property type="component" value="Unassembled WGS sequence"/>
</dbReference>
<feature type="transmembrane region" description="Helical" evidence="7">
    <location>
        <begin position="57"/>
        <end position="76"/>
    </location>
</feature>
<evidence type="ECO:0000256" key="6">
    <source>
        <dbReference type="ARBA" id="ARBA00023136"/>
    </source>
</evidence>
<evidence type="ECO:0000256" key="7">
    <source>
        <dbReference type="SAM" id="Phobius"/>
    </source>
</evidence>
<dbReference type="GO" id="GO:0005886">
    <property type="term" value="C:plasma membrane"/>
    <property type="evidence" value="ECO:0007669"/>
    <property type="project" value="UniProtKB-SubCell"/>
</dbReference>
<dbReference type="EMBL" id="WMBC01000002">
    <property type="protein sequence ID" value="MTD60507.1"/>
    <property type="molecule type" value="Genomic_DNA"/>
</dbReference>
<keyword evidence="5 7" id="KW-1133">Transmembrane helix</keyword>
<dbReference type="CDD" id="cd03392">
    <property type="entry name" value="PAP2_like_2"/>
    <property type="match status" value="1"/>
</dbReference>
<evidence type="ECO:0000259" key="8">
    <source>
        <dbReference type="SMART" id="SM00014"/>
    </source>
</evidence>
<dbReference type="SMART" id="SM00014">
    <property type="entry name" value="acidPPc"/>
    <property type="match status" value="1"/>
</dbReference>
<dbReference type="GO" id="GO:0016787">
    <property type="term" value="F:hydrolase activity"/>
    <property type="evidence" value="ECO:0007669"/>
    <property type="project" value="UniProtKB-KW"/>
</dbReference>
<dbReference type="RefSeq" id="WP_118508797.1">
    <property type="nucleotide sequence ID" value="NZ_WMBC01000002.1"/>
</dbReference>
<evidence type="ECO:0000256" key="4">
    <source>
        <dbReference type="ARBA" id="ARBA00022801"/>
    </source>
</evidence>
<evidence type="ECO:0000256" key="5">
    <source>
        <dbReference type="ARBA" id="ARBA00022989"/>
    </source>
</evidence>
<keyword evidence="6 7" id="KW-0472">Membrane</keyword>
<name>A0A844GJQ7_9FIRM</name>
<keyword evidence="3 7" id="KW-0812">Transmembrane</keyword>
<keyword evidence="4" id="KW-0378">Hydrolase</keyword>
<gene>
    <name evidence="9" type="ORF">GKZ57_04345</name>
</gene>
<protein>
    <submittedName>
        <fullName evidence="9">Phosphatase PAP2 family protein</fullName>
    </submittedName>
</protein>
<sequence length="192" mass="21524">MMTLQQIDMNILLWIQEHLRIDALTPFWKVITFLGNGGWFWLVVAAVLLISKKTRRTGSAALLSIAIGFLITNVLLKNMVARPRPFDAYTEIIPLITRPTDFSFPSGHTCASFACALVFFRMLPKKYGVPAVILAGMVAFSRLYLGVHYPGDVLGGFLVAVFTSTLAYHLVQAYCKKAKEQSEGLSHKWKRE</sequence>
<organism evidence="9 10">
    <name type="scientific">Blautia luti DSM 14534 = JCM 17040</name>
    <dbReference type="NCBI Taxonomy" id="649762"/>
    <lineage>
        <taxon>Bacteria</taxon>
        <taxon>Bacillati</taxon>
        <taxon>Bacillota</taxon>
        <taxon>Clostridia</taxon>
        <taxon>Lachnospirales</taxon>
        <taxon>Lachnospiraceae</taxon>
        <taxon>Blautia</taxon>
    </lineage>
</organism>
<dbReference type="PANTHER" id="PTHR14969:SF62">
    <property type="entry name" value="DECAPRENYLPHOSPHORYL-5-PHOSPHORIBOSE PHOSPHATASE RV3807C-RELATED"/>
    <property type="match status" value="1"/>
</dbReference>
<evidence type="ECO:0000256" key="2">
    <source>
        <dbReference type="ARBA" id="ARBA00022475"/>
    </source>
</evidence>
<dbReference type="AlphaFoldDB" id="A0A844GJQ7"/>